<dbReference type="PANTHER" id="PTHR12111:SF1">
    <property type="entry name" value="SPLICING FACTOR YJU2"/>
    <property type="match status" value="1"/>
</dbReference>
<dbReference type="InParanoid" id="A0A200QIT7"/>
<dbReference type="AlphaFoldDB" id="A0A200QIT7"/>
<protein>
    <submittedName>
        <fullName evidence="1">CWC16 protein</fullName>
    </submittedName>
</protein>
<proteinExistence type="predicted"/>
<evidence type="ECO:0000313" key="1">
    <source>
        <dbReference type="EMBL" id="OVA10342.1"/>
    </source>
</evidence>
<gene>
    <name evidence="1" type="ORF">BVC80_8419g10</name>
</gene>
<dbReference type="EMBL" id="MVGT01002006">
    <property type="protein sequence ID" value="OVA10342.1"/>
    <property type="molecule type" value="Genomic_DNA"/>
</dbReference>
<evidence type="ECO:0000313" key="2">
    <source>
        <dbReference type="Proteomes" id="UP000195402"/>
    </source>
</evidence>
<dbReference type="PANTHER" id="PTHR12111">
    <property type="entry name" value="SPLICING FACTOR YJU2"/>
    <property type="match status" value="1"/>
</dbReference>
<comment type="caution">
    <text evidence="1">The sequence shown here is derived from an EMBL/GenBank/DDBJ whole genome shotgun (WGS) entry which is preliminary data.</text>
</comment>
<name>A0A200QIT7_MACCD</name>
<dbReference type="Proteomes" id="UP000195402">
    <property type="component" value="Unassembled WGS sequence"/>
</dbReference>
<dbReference type="Pfam" id="PF04502">
    <property type="entry name" value="Saf4_Yju2"/>
    <property type="match status" value="1"/>
</dbReference>
<dbReference type="STRING" id="56857.A0A200QIT7"/>
<dbReference type="OrthoDB" id="674963at2759"/>
<accession>A0A200QIT7</accession>
<dbReference type="GO" id="GO:0000398">
    <property type="term" value="P:mRNA splicing, via spliceosome"/>
    <property type="evidence" value="ECO:0007669"/>
    <property type="project" value="InterPro"/>
</dbReference>
<dbReference type="InterPro" id="IPR007590">
    <property type="entry name" value="Saf4/Yju2"/>
</dbReference>
<dbReference type="GO" id="GO:0071006">
    <property type="term" value="C:U2-type catalytic step 1 spliceosome"/>
    <property type="evidence" value="ECO:0007669"/>
    <property type="project" value="TreeGrafter"/>
</dbReference>
<organism evidence="1 2">
    <name type="scientific">Macleaya cordata</name>
    <name type="common">Five-seeded plume-poppy</name>
    <name type="synonym">Bocconia cordata</name>
    <dbReference type="NCBI Taxonomy" id="56857"/>
    <lineage>
        <taxon>Eukaryota</taxon>
        <taxon>Viridiplantae</taxon>
        <taxon>Streptophyta</taxon>
        <taxon>Embryophyta</taxon>
        <taxon>Tracheophyta</taxon>
        <taxon>Spermatophyta</taxon>
        <taxon>Magnoliopsida</taxon>
        <taxon>Ranunculales</taxon>
        <taxon>Papaveraceae</taxon>
        <taxon>Papaveroideae</taxon>
        <taxon>Macleaya</taxon>
    </lineage>
</organism>
<keyword evidence="2" id="KW-1185">Reference proteome</keyword>
<sequence>MESMGERKILNKYFSPDFDPSMLPRRTQPKKQQTRMMILPMSIRCNTCANYIYKGTKFDSRKEAVIGETYLGIQVFRLYLKCTNCSAELTIKSDPQNSEYVVESGATRYLEPWRVDDARRATMKWVVAILMDVMRERFEFGLGISGLSNYNRKERQGRCPSEWVGPVTDEGSTVQSLLIISDIVPKPVLDNPRLDGVIMRANLSEASRKGIPDSFNARTFQNDMFSIFWFGVTYVACYGFHGYDFLEFDFGREQVVEAFPKKELYSRWLRS</sequence>
<reference evidence="1 2" key="1">
    <citation type="journal article" date="2017" name="Mol. Plant">
        <title>The Genome of Medicinal Plant Macleaya cordata Provides New Insights into Benzylisoquinoline Alkaloids Metabolism.</title>
        <authorList>
            <person name="Liu X."/>
            <person name="Liu Y."/>
            <person name="Huang P."/>
            <person name="Ma Y."/>
            <person name="Qing Z."/>
            <person name="Tang Q."/>
            <person name="Cao H."/>
            <person name="Cheng P."/>
            <person name="Zheng Y."/>
            <person name="Yuan Z."/>
            <person name="Zhou Y."/>
            <person name="Liu J."/>
            <person name="Tang Z."/>
            <person name="Zhuo Y."/>
            <person name="Zhang Y."/>
            <person name="Yu L."/>
            <person name="Huang J."/>
            <person name="Yang P."/>
            <person name="Peng Q."/>
            <person name="Zhang J."/>
            <person name="Jiang W."/>
            <person name="Zhang Z."/>
            <person name="Lin K."/>
            <person name="Ro D.K."/>
            <person name="Chen X."/>
            <person name="Xiong X."/>
            <person name="Shang Y."/>
            <person name="Huang S."/>
            <person name="Zeng J."/>
        </authorList>
    </citation>
    <scope>NUCLEOTIDE SEQUENCE [LARGE SCALE GENOMIC DNA]</scope>
    <source>
        <strain evidence="2">cv. BLH2017</strain>
        <tissue evidence="1">Root</tissue>
    </source>
</reference>